<organism evidence="3 4">
    <name type="scientific">Microlunatus endophyticus</name>
    <dbReference type="NCBI Taxonomy" id="1716077"/>
    <lineage>
        <taxon>Bacteria</taxon>
        <taxon>Bacillati</taxon>
        <taxon>Actinomycetota</taxon>
        <taxon>Actinomycetes</taxon>
        <taxon>Propionibacteriales</taxon>
        <taxon>Propionibacteriaceae</taxon>
        <taxon>Microlunatus</taxon>
    </lineage>
</organism>
<dbReference type="AlphaFoldDB" id="A0A917W412"/>
<dbReference type="PROSITE" id="PS50935">
    <property type="entry name" value="SSB"/>
    <property type="match status" value="1"/>
</dbReference>
<dbReference type="SUPFAM" id="SSF50249">
    <property type="entry name" value="Nucleic acid-binding proteins"/>
    <property type="match status" value="1"/>
</dbReference>
<dbReference type="EMBL" id="BMMZ01000004">
    <property type="protein sequence ID" value="GGL60588.1"/>
    <property type="molecule type" value="Genomic_DNA"/>
</dbReference>
<evidence type="ECO:0000313" key="4">
    <source>
        <dbReference type="Proteomes" id="UP000613840"/>
    </source>
</evidence>
<protein>
    <submittedName>
        <fullName evidence="3">Single-stranded DNA-binding protein</fullName>
    </submittedName>
</protein>
<dbReference type="CDD" id="cd04496">
    <property type="entry name" value="SSB_OBF"/>
    <property type="match status" value="1"/>
</dbReference>
<keyword evidence="1 2" id="KW-0238">DNA-binding</keyword>
<evidence type="ECO:0000256" key="2">
    <source>
        <dbReference type="PROSITE-ProRule" id="PRU00252"/>
    </source>
</evidence>
<dbReference type="InterPro" id="IPR012340">
    <property type="entry name" value="NA-bd_OB-fold"/>
</dbReference>
<gene>
    <name evidence="3" type="ORF">GCM10011575_18890</name>
</gene>
<accession>A0A917W412</accession>
<reference evidence="3" key="1">
    <citation type="journal article" date="2014" name="Int. J. Syst. Evol. Microbiol.">
        <title>Complete genome sequence of Corynebacterium casei LMG S-19264T (=DSM 44701T), isolated from a smear-ripened cheese.</title>
        <authorList>
            <consortium name="US DOE Joint Genome Institute (JGI-PGF)"/>
            <person name="Walter F."/>
            <person name="Albersmeier A."/>
            <person name="Kalinowski J."/>
            <person name="Ruckert C."/>
        </authorList>
    </citation>
    <scope>NUCLEOTIDE SEQUENCE</scope>
    <source>
        <strain evidence="3">CGMCC 4.7306</strain>
    </source>
</reference>
<evidence type="ECO:0000256" key="1">
    <source>
        <dbReference type="ARBA" id="ARBA00023125"/>
    </source>
</evidence>
<dbReference type="Pfam" id="PF00436">
    <property type="entry name" value="SSB"/>
    <property type="match status" value="1"/>
</dbReference>
<evidence type="ECO:0000313" key="3">
    <source>
        <dbReference type="EMBL" id="GGL60588.1"/>
    </source>
</evidence>
<dbReference type="InterPro" id="IPR000424">
    <property type="entry name" value="Primosome_PriB/ssb"/>
</dbReference>
<comment type="caution">
    <text evidence="3">The sequence shown here is derived from an EMBL/GenBank/DDBJ whole genome shotgun (WGS) entry which is preliminary data.</text>
</comment>
<dbReference type="Proteomes" id="UP000613840">
    <property type="component" value="Unassembled WGS sequence"/>
</dbReference>
<name>A0A917W412_9ACTN</name>
<dbReference type="GO" id="GO:0003697">
    <property type="term" value="F:single-stranded DNA binding"/>
    <property type="evidence" value="ECO:0007669"/>
    <property type="project" value="InterPro"/>
</dbReference>
<dbReference type="Gene3D" id="2.40.50.140">
    <property type="entry name" value="Nucleic acid-binding proteins"/>
    <property type="match status" value="1"/>
</dbReference>
<dbReference type="RefSeq" id="WP_188894953.1">
    <property type="nucleotide sequence ID" value="NZ_BMMZ01000004.1"/>
</dbReference>
<proteinExistence type="predicted"/>
<sequence length="159" mass="17544">MAMDAQVTISGLVGSTVEFRPSQFNTTQATFRLACTPRVNRPGGWADGKTIWITVSCKWGLAENVAASIKKGEAVLVQGKLRNWTFPDKNGEIQERLVVEATSVGHDLFRGTSTFQRVQRIEQNDDIEREAGEMIMKVEEEDLGELAEATGDRSLAATR</sequence>
<keyword evidence="4" id="KW-1185">Reference proteome</keyword>
<reference evidence="3" key="2">
    <citation type="submission" date="2020-09" db="EMBL/GenBank/DDBJ databases">
        <authorList>
            <person name="Sun Q."/>
            <person name="Zhou Y."/>
        </authorList>
    </citation>
    <scope>NUCLEOTIDE SEQUENCE</scope>
    <source>
        <strain evidence="3">CGMCC 4.7306</strain>
    </source>
</reference>